<dbReference type="Proteomes" id="UP001231649">
    <property type="component" value="Chromosome 9"/>
</dbReference>
<evidence type="ECO:0000313" key="2">
    <source>
        <dbReference type="Proteomes" id="UP001231649"/>
    </source>
</evidence>
<evidence type="ECO:0000313" key="1">
    <source>
        <dbReference type="EMBL" id="KAJ8728300.1"/>
    </source>
</evidence>
<organism evidence="1 2">
    <name type="scientific">Mythimna loreyi</name>
    <dbReference type="NCBI Taxonomy" id="667449"/>
    <lineage>
        <taxon>Eukaryota</taxon>
        <taxon>Metazoa</taxon>
        <taxon>Ecdysozoa</taxon>
        <taxon>Arthropoda</taxon>
        <taxon>Hexapoda</taxon>
        <taxon>Insecta</taxon>
        <taxon>Pterygota</taxon>
        <taxon>Neoptera</taxon>
        <taxon>Endopterygota</taxon>
        <taxon>Lepidoptera</taxon>
        <taxon>Glossata</taxon>
        <taxon>Ditrysia</taxon>
        <taxon>Noctuoidea</taxon>
        <taxon>Noctuidae</taxon>
        <taxon>Noctuinae</taxon>
        <taxon>Hadenini</taxon>
        <taxon>Mythimna</taxon>
    </lineage>
</organism>
<keyword evidence="2" id="KW-1185">Reference proteome</keyword>
<gene>
    <name evidence="1" type="ORF">PYW08_016685</name>
</gene>
<sequence length="458" mass="51824">MEKSINAVENVNANSMALQTSPLPVGAEEISQELADVWEEVLHEDNGTKEIACHSSIPNVMSNSSAENVYSNQPSTFSLEVPSSFENSPLIQLEDLLEVADHRSTPVNLELSVPTPMPSPTNAHSICDSAFCPNLVDNCSVITSSFSPSNSPAISHSSNRTVTPKTTRKRQRCPKGWTDLKRKCLKNLDQEKESFQQHQTNKKIARDLKNHDKKEAEESNGNIVTAVFDFEKVLQCPHGNINIFYYKRKLSSFNFTVFDMGKRKAICYMWDESVAKRGANEKGHTQNEGDSVHSVIERASQTKTIFTPHEWRLLVRWAKNEGEPYVVRNVTQNDVFDFKSLVNNKIWMKDIQGKKINWSNIREVHADGSDPNKLFFKYDLTQPDYNILVIRGNTRNSVQTELNPAYSGPIMVSAAKYKDLMDMCRSEVIPIEYHSYFNSLPHHTTVDASEETDSDLSE</sequence>
<accession>A0ACC2QZU9</accession>
<proteinExistence type="predicted"/>
<reference evidence="1" key="1">
    <citation type="submission" date="2023-03" db="EMBL/GenBank/DDBJ databases">
        <title>Chromosome-level genomes of two armyworms, Mythimna separata and Mythimna loreyi, provide insights into the biosynthesis and reception of sex pheromones.</title>
        <authorList>
            <person name="Zhao H."/>
        </authorList>
    </citation>
    <scope>NUCLEOTIDE SEQUENCE</scope>
    <source>
        <strain evidence="1">BeijingLab</strain>
    </source>
</reference>
<dbReference type="EMBL" id="CM056785">
    <property type="protein sequence ID" value="KAJ8728300.1"/>
    <property type="molecule type" value="Genomic_DNA"/>
</dbReference>
<name>A0ACC2QZU9_9NEOP</name>
<protein>
    <submittedName>
        <fullName evidence="1">Uncharacterized protein</fullName>
    </submittedName>
</protein>
<comment type="caution">
    <text evidence="1">The sequence shown here is derived from an EMBL/GenBank/DDBJ whole genome shotgun (WGS) entry which is preliminary data.</text>
</comment>